<evidence type="ECO:0000313" key="3">
    <source>
        <dbReference type="Proteomes" id="UP000823913"/>
    </source>
</evidence>
<comment type="caution">
    <text evidence="2">The sequence shown here is derived from an EMBL/GenBank/DDBJ whole genome shotgun (WGS) entry which is preliminary data.</text>
</comment>
<evidence type="ECO:0000313" key="2">
    <source>
        <dbReference type="EMBL" id="HIR67105.1"/>
    </source>
</evidence>
<feature type="transmembrane region" description="Helical" evidence="1">
    <location>
        <begin position="20"/>
        <end position="38"/>
    </location>
</feature>
<evidence type="ECO:0000256" key="1">
    <source>
        <dbReference type="SAM" id="Phobius"/>
    </source>
</evidence>
<keyword evidence="1" id="KW-0472">Membrane</keyword>
<protein>
    <submittedName>
        <fullName evidence="2">Uncharacterized protein</fullName>
    </submittedName>
</protein>
<reference evidence="2" key="2">
    <citation type="journal article" date="2021" name="PeerJ">
        <title>Extensive microbial diversity within the chicken gut microbiome revealed by metagenomics and culture.</title>
        <authorList>
            <person name="Gilroy R."/>
            <person name="Ravi A."/>
            <person name="Getino M."/>
            <person name="Pursley I."/>
            <person name="Horton D.L."/>
            <person name="Alikhan N.F."/>
            <person name="Baker D."/>
            <person name="Gharbi K."/>
            <person name="Hall N."/>
            <person name="Watson M."/>
            <person name="Adriaenssens E.M."/>
            <person name="Foster-Nyarko E."/>
            <person name="Jarju S."/>
            <person name="Secka A."/>
            <person name="Antonio M."/>
            <person name="Oren A."/>
            <person name="Chaudhuri R.R."/>
            <person name="La Ragione R."/>
            <person name="Hildebrand F."/>
            <person name="Pallen M.J."/>
        </authorList>
    </citation>
    <scope>NUCLEOTIDE SEQUENCE</scope>
    <source>
        <strain evidence="2">ChiW16-3235</strain>
    </source>
</reference>
<dbReference type="EMBL" id="DVHK01000078">
    <property type="protein sequence ID" value="HIR67105.1"/>
    <property type="molecule type" value="Genomic_DNA"/>
</dbReference>
<feature type="transmembrane region" description="Helical" evidence="1">
    <location>
        <begin position="50"/>
        <end position="74"/>
    </location>
</feature>
<accession>A0A9D1E622</accession>
<gene>
    <name evidence="2" type="ORF">IAB94_03530</name>
</gene>
<reference evidence="2" key="1">
    <citation type="submission" date="2020-10" db="EMBL/GenBank/DDBJ databases">
        <authorList>
            <person name="Gilroy R."/>
        </authorList>
    </citation>
    <scope>NUCLEOTIDE SEQUENCE</scope>
    <source>
        <strain evidence="2">ChiW16-3235</strain>
    </source>
</reference>
<dbReference type="AlphaFoldDB" id="A0A9D1E622"/>
<keyword evidence="1" id="KW-0812">Transmembrane</keyword>
<organism evidence="2 3">
    <name type="scientific">Candidatus Coproplasma avicola</name>
    <dbReference type="NCBI Taxonomy" id="2840744"/>
    <lineage>
        <taxon>Bacteria</taxon>
        <taxon>Bacillati</taxon>
        <taxon>Bacillota</taxon>
        <taxon>Clostridia</taxon>
        <taxon>Eubacteriales</taxon>
        <taxon>Candidatus Coproplasma</taxon>
    </lineage>
</organism>
<sequence>MEKRYIAYTFKHGRVGNPKILRAVAICGVALFVAGIAFTASSSCSAQPEALSTAGITIGTVATFILIVAFFLAFRREQIYKEINLWLADEHLTERQVTPVNVTLKPYKGTPPIKLAVKFRYDGQKITVISQKFSYWFYRLADKEVTILYSPTYNQVMILS</sequence>
<proteinExistence type="predicted"/>
<dbReference type="Proteomes" id="UP000823913">
    <property type="component" value="Unassembled WGS sequence"/>
</dbReference>
<keyword evidence="1" id="KW-1133">Transmembrane helix</keyword>
<name>A0A9D1E622_9FIRM</name>